<dbReference type="RefSeq" id="WP_201661557.1">
    <property type="nucleotide sequence ID" value="NZ_CP068047.1"/>
</dbReference>
<dbReference type="SUPFAM" id="SSF81342">
    <property type="entry name" value="Transmembrane di-heme cytochromes"/>
    <property type="match status" value="1"/>
</dbReference>
<dbReference type="Gene3D" id="1.20.950.20">
    <property type="entry name" value="Transmembrane di-heme cytochromes, Chain C"/>
    <property type="match status" value="1"/>
</dbReference>
<feature type="transmembrane region" description="Helical" evidence="6">
    <location>
        <begin position="233"/>
        <end position="255"/>
    </location>
</feature>
<feature type="transmembrane region" description="Helical" evidence="6">
    <location>
        <begin position="24"/>
        <end position="44"/>
    </location>
</feature>
<dbReference type="InterPro" id="IPR051542">
    <property type="entry name" value="Hydrogenase_cytochrome"/>
</dbReference>
<keyword evidence="3 6" id="KW-0812">Transmembrane</keyword>
<dbReference type="InterPro" id="IPR016174">
    <property type="entry name" value="Di-haem_cyt_TM"/>
</dbReference>
<evidence type="ECO:0000313" key="8">
    <source>
        <dbReference type="EMBL" id="QQR37400.1"/>
    </source>
</evidence>
<feature type="domain" description="Cytochrome b561 bacterial/Ni-hydrogenase" evidence="7">
    <location>
        <begin position="92"/>
        <end position="267"/>
    </location>
</feature>
<evidence type="ECO:0000256" key="6">
    <source>
        <dbReference type="SAM" id="Phobius"/>
    </source>
</evidence>
<organism evidence="8 9">
    <name type="scientific">Devosia oryziradicis</name>
    <dbReference type="NCBI Taxonomy" id="2801335"/>
    <lineage>
        <taxon>Bacteria</taxon>
        <taxon>Pseudomonadati</taxon>
        <taxon>Pseudomonadota</taxon>
        <taxon>Alphaproteobacteria</taxon>
        <taxon>Hyphomicrobiales</taxon>
        <taxon>Devosiaceae</taxon>
        <taxon>Devosia</taxon>
    </lineage>
</organism>
<dbReference type="PANTHER" id="PTHR30485">
    <property type="entry name" value="NI/FE-HYDROGENASE 1 B-TYPE CYTOCHROME SUBUNIT"/>
    <property type="match status" value="1"/>
</dbReference>
<feature type="transmembrane region" description="Helical" evidence="6">
    <location>
        <begin position="125"/>
        <end position="147"/>
    </location>
</feature>
<dbReference type="InterPro" id="IPR011577">
    <property type="entry name" value="Cyt_b561_bac/Ni-Hgenase"/>
</dbReference>
<evidence type="ECO:0000313" key="9">
    <source>
        <dbReference type="Proteomes" id="UP000595460"/>
    </source>
</evidence>
<protein>
    <submittedName>
        <fullName evidence="8">Cytochrome b/b6 domain-containing protein</fullName>
    </submittedName>
</protein>
<gene>
    <name evidence="8" type="ORF">JI749_07265</name>
</gene>
<dbReference type="Pfam" id="PF01292">
    <property type="entry name" value="Ni_hydr_CYTB"/>
    <property type="match status" value="1"/>
</dbReference>
<reference evidence="8 9" key="1">
    <citation type="submission" date="2021-01" db="EMBL/GenBank/DDBJ databases">
        <title>Genome seq and assembly of Devosia sp. G19.</title>
        <authorList>
            <person name="Chhetri G."/>
        </authorList>
    </citation>
    <scope>NUCLEOTIDE SEQUENCE [LARGE SCALE GENOMIC DNA]</scope>
    <source>
        <strain evidence="8 9">G19</strain>
    </source>
</reference>
<evidence type="ECO:0000256" key="4">
    <source>
        <dbReference type="ARBA" id="ARBA00022989"/>
    </source>
</evidence>
<proteinExistence type="predicted"/>
<comment type="subcellular location">
    <subcellularLocation>
        <location evidence="1">Cell membrane</location>
        <topology evidence="1">Multi-pass membrane protein</topology>
    </subcellularLocation>
</comment>
<dbReference type="PANTHER" id="PTHR30485:SF1">
    <property type="entry name" value="CYTOCHROME YDHU-RELATED"/>
    <property type="match status" value="1"/>
</dbReference>
<accession>A0ABX7BZK4</accession>
<feature type="transmembrane region" description="Helical" evidence="6">
    <location>
        <begin position="189"/>
        <end position="213"/>
    </location>
</feature>
<evidence type="ECO:0000256" key="5">
    <source>
        <dbReference type="ARBA" id="ARBA00023136"/>
    </source>
</evidence>
<sequence>MSEANELPPGKGPLIYRQSIWTRVTHWTWAICLFFLLLTGLQIFNAHPALYIGQQSGFEFENAILEIGAVNTDAGPRGQTTIFGNSFDSTALGLGLSGTPERPTFTAFPGSVTIPGYRDLGTGRVVHFFFGWIFVATIMIWFVASFINGHIRRDIVPRPSDIAGVPRDIADHATLRFHHGRSYGPLQKLAYFGVFFILFPLIVLTGLTMSPGMDAAWPWLLDLFGGRQTARTIHFITMALLLGFFLIHIIMVLAAGPINELRSMITGWYRASPGTPTAEGDRP</sequence>
<dbReference type="EMBL" id="CP068047">
    <property type="protein sequence ID" value="QQR37400.1"/>
    <property type="molecule type" value="Genomic_DNA"/>
</dbReference>
<keyword evidence="2" id="KW-1003">Cell membrane</keyword>
<name>A0ABX7BZK4_9HYPH</name>
<keyword evidence="5 6" id="KW-0472">Membrane</keyword>
<evidence type="ECO:0000256" key="3">
    <source>
        <dbReference type="ARBA" id="ARBA00022692"/>
    </source>
</evidence>
<keyword evidence="4 6" id="KW-1133">Transmembrane helix</keyword>
<evidence type="ECO:0000259" key="7">
    <source>
        <dbReference type="Pfam" id="PF01292"/>
    </source>
</evidence>
<keyword evidence="9" id="KW-1185">Reference proteome</keyword>
<evidence type="ECO:0000256" key="2">
    <source>
        <dbReference type="ARBA" id="ARBA00022475"/>
    </source>
</evidence>
<evidence type="ECO:0000256" key="1">
    <source>
        <dbReference type="ARBA" id="ARBA00004651"/>
    </source>
</evidence>
<dbReference type="Proteomes" id="UP000595460">
    <property type="component" value="Chromosome"/>
</dbReference>